<keyword evidence="1" id="KW-0732">Signal</keyword>
<dbReference type="EMBL" id="JABAIM010000004">
    <property type="protein sequence ID" value="NLR76603.1"/>
    <property type="molecule type" value="Genomic_DNA"/>
</dbReference>
<dbReference type="RefSeq" id="WP_168878272.1">
    <property type="nucleotide sequence ID" value="NZ_JABAIM010000004.1"/>
</dbReference>
<keyword evidence="4" id="KW-1185">Reference proteome</keyword>
<dbReference type="InterPro" id="IPR001478">
    <property type="entry name" value="PDZ"/>
</dbReference>
<name>A0A847SA43_9NEIS</name>
<organism evidence="3 4">
    <name type="scientific">Leeia aquatica</name>
    <dbReference type="NCBI Taxonomy" id="2725557"/>
    <lineage>
        <taxon>Bacteria</taxon>
        <taxon>Pseudomonadati</taxon>
        <taxon>Pseudomonadota</taxon>
        <taxon>Betaproteobacteria</taxon>
        <taxon>Neisseriales</taxon>
        <taxon>Leeiaceae</taxon>
        <taxon>Leeia</taxon>
    </lineage>
</organism>
<feature type="signal peptide" evidence="1">
    <location>
        <begin position="1"/>
        <end position="21"/>
    </location>
</feature>
<dbReference type="Pfam" id="PF13180">
    <property type="entry name" value="PDZ_2"/>
    <property type="match status" value="1"/>
</dbReference>
<sequence length="288" mass="31650">MKKWLLALSLVLLSSMQCATATDIYVRKDDFTGEKHFFSQSSSPDLVGGSFWTRRYVDVSLHMELPVKNKHAPYWIRFDMRTPRWVLVTEGESLALKLDGGEIIRVSGPGGLKSLEIVDNETASESATFRLTPALLRKMATAGKVEFRLTGEEQSITGTLTDEQLFDLSMFDAHGAEMLGMQVPPKEVPPPSSYTSTILGLSVASLSAEQSSLKGDPGYGVMVTDVVKDSFAAKAQIQPGDVLKYANGVFLYHAEDLQKATPNNQAGPVLAVVYTRKGEKKLFRLQIN</sequence>
<gene>
    <name evidence="3" type="ORF">HF682_15655</name>
</gene>
<evidence type="ECO:0000313" key="4">
    <source>
        <dbReference type="Proteomes" id="UP000587991"/>
    </source>
</evidence>
<accession>A0A847SA43</accession>
<evidence type="ECO:0000259" key="2">
    <source>
        <dbReference type="PROSITE" id="PS50106"/>
    </source>
</evidence>
<dbReference type="InterPro" id="IPR036034">
    <property type="entry name" value="PDZ_sf"/>
</dbReference>
<dbReference type="PROSITE" id="PS50106">
    <property type="entry name" value="PDZ"/>
    <property type="match status" value="1"/>
</dbReference>
<feature type="chain" id="PRO_5032596812" evidence="1">
    <location>
        <begin position="22"/>
        <end position="288"/>
    </location>
</feature>
<reference evidence="3 4" key="1">
    <citation type="submission" date="2020-04" db="EMBL/GenBank/DDBJ databases">
        <title>Draft genome of Leeia sp. IMCC25680.</title>
        <authorList>
            <person name="Song J."/>
            <person name="Cho J.-C."/>
        </authorList>
    </citation>
    <scope>NUCLEOTIDE SEQUENCE [LARGE SCALE GENOMIC DNA]</scope>
    <source>
        <strain evidence="3 4">IMCC25680</strain>
    </source>
</reference>
<dbReference type="SMART" id="SM00228">
    <property type="entry name" value="PDZ"/>
    <property type="match status" value="1"/>
</dbReference>
<proteinExistence type="predicted"/>
<dbReference type="SUPFAM" id="SSF50156">
    <property type="entry name" value="PDZ domain-like"/>
    <property type="match status" value="1"/>
</dbReference>
<comment type="caution">
    <text evidence="3">The sequence shown here is derived from an EMBL/GenBank/DDBJ whole genome shotgun (WGS) entry which is preliminary data.</text>
</comment>
<dbReference type="Gene3D" id="2.30.42.10">
    <property type="match status" value="1"/>
</dbReference>
<dbReference type="AlphaFoldDB" id="A0A847SA43"/>
<evidence type="ECO:0000256" key="1">
    <source>
        <dbReference type="SAM" id="SignalP"/>
    </source>
</evidence>
<evidence type="ECO:0000313" key="3">
    <source>
        <dbReference type="EMBL" id="NLR76603.1"/>
    </source>
</evidence>
<dbReference type="Proteomes" id="UP000587991">
    <property type="component" value="Unassembled WGS sequence"/>
</dbReference>
<feature type="domain" description="PDZ" evidence="2">
    <location>
        <begin position="187"/>
        <end position="248"/>
    </location>
</feature>
<protein>
    <submittedName>
        <fullName evidence="3">PDZ domain-containing protein</fullName>
    </submittedName>
</protein>